<dbReference type="Pfam" id="PF03070">
    <property type="entry name" value="TENA_THI-4"/>
    <property type="match status" value="1"/>
</dbReference>
<organism evidence="2 3">
    <name type="scientific">Campylobacter blaseri</name>
    <dbReference type="NCBI Taxonomy" id="2042961"/>
    <lineage>
        <taxon>Bacteria</taxon>
        <taxon>Pseudomonadati</taxon>
        <taxon>Campylobacterota</taxon>
        <taxon>Epsilonproteobacteria</taxon>
        <taxon>Campylobacterales</taxon>
        <taxon>Campylobacteraceae</taxon>
        <taxon>Campylobacter</taxon>
    </lineage>
</organism>
<name>A0A2P8R0H1_9BACT</name>
<dbReference type="InterPro" id="IPR016084">
    <property type="entry name" value="Haem_Oase-like_multi-hlx"/>
</dbReference>
<keyword evidence="3" id="KW-1185">Reference proteome</keyword>
<dbReference type="SUPFAM" id="SSF48613">
    <property type="entry name" value="Heme oxygenase-like"/>
    <property type="match status" value="1"/>
</dbReference>
<accession>A0A2P8R0H1</accession>
<dbReference type="RefSeq" id="WP_106871455.1">
    <property type="nucleotide sequence ID" value="NZ_CP053841.1"/>
</dbReference>
<evidence type="ECO:0000313" key="2">
    <source>
        <dbReference type="EMBL" id="PSM51990.1"/>
    </source>
</evidence>
<gene>
    <name evidence="2" type="ORF">CQ405_05350</name>
</gene>
<dbReference type="OrthoDB" id="34166at2"/>
<reference evidence="3" key="1">
    <citation type="submission" date="2017-10" db="EMBL/GenBank/DDBJ databases">
        <title>Campylobacter species from seals.</title>
        <authorList>
            <person name="Gilbert M.J."/>
            <person name="Zomer A.L."/>
            <person name="Timmerman A.J."/>
            <person name="Duim B."/>
            <person name="Wagenaar J.A."/>
        </authorList>
    </citation>
    <scope>NUCLEOTIDE SEQUENCE [LARGE SCALE GENOMIC DNA]</scope>
    <source>
        <strain evidence="3">17S00004-5</strain>
    </source>
</reference>
<comment type="caution">
    <text evidence="2">The sequence shown here is derived from an EMBL/GenBank/DDBJ whole genome shotgun (WGS) entry which is preliminary data.</text>
</comment>
<feature type="domain" description="Thiaminase-2/PQQC" evidence="1">
    <location>
        <begin position="11"/>
        <end position="217"/>
    </location>
</feature>
<dbReference type="PANTHER" id="PTHR43198">
    <property type="entry name" value="BIFUNCTIONAL TH2 PROTEIN"/>
    <property type="match status" value="1"/>
</dbReference>
<evidence type="ECO:0000313" key="3">
    <source>
        <dbReference type="Proteomes" id="UP000240535"/>
    </source>
</evidence>
<protein>
    <recommendedName>
        <fullName evidence="1">Thiaminase-2/PQQC domain-containing protein</fullName>
    </recommendedName>
</protein>
<dbReference type="Proteomes" id="UP000240535">
    <property type="component" value="Unassembled WGS sequence"/>
</dbReference>
<dbReference type="AlphaFoldDB" id="A0A2P8R0H1"/>
<dbReference type="InterPro" id="IPR050967">
    <property type="entry name" value="Thiamine_Salvage_TenA"/>
</dbReference>
<dbReference type="InterPro" id="IPR004305">
    <property type="entry name" value="Thiaminase-2/PQQC"/>
</dbReference>
<dbReference type="PANTHER" id="PTHR43198:SF2">
    <property type="entry name" value="SI:CH1073-67J19.1-RELATED"/>
    <property type="match status" value="1"/>
</dbReference>
<proteinExistence type="predicted"/>
<sequence length="233" mass="27285">MLLQDLIDRNQSEWNQYQYHDFIKDLASSKLKLEAFKHYLIQDYIFLKNVGKLYALAIYKSKDIDDLTFFSLGLQNLLQEELAHHIKYCSEQGISEDELKKAEEEISTIAYTRYLLDIANSYSVNEILISLAPCIVGYYGMAEKIGKDISYNPRVEAYKNWIDIYKGKTYKEAVQEYTDFINEKIADIELESKEGERFLKIFRTAIKCEIGFFEQSYGKFHGQGFCLIRKIFG</sequence>
<dbReference type="CDD" id="cd19367">
    <property type="entry name" value="TenA_C_ScTHI20-like"/>
    <property type="match status" value="1"/>
</dbReference>
<dbReference type="EMBL" id="PDHH01000004">
    <property type="protein sequence ID" value="PSM51990.1"/>
    <property type="molecule type" value="Genomic_DNA"/>
</dbReference>
<dbReference type="Gene3D" id="1.20.910.10">
    <property type="entry name" value="Heme oxygenase-like"/>
    <property type="match status" value="1"/>
</dbReference>
<dbReference type="GO" id="GO:0005829">
    <property type="term" value="C:cytosol"/>
    <property type="evidence" value="ECO:0007669"/>
    <property type="project" value="TreeGrafter"/>
</dbReference>
<evidence type="ECO:0000259" key="1">
    <source>
        <dbReference type="Pfam" id="PF03070"/>
    </source>
</evidence>